<keyword evidence="6 7" id="KW-0472">Membrane</keyword>
<dbReference type="GO" id="GO:0140359">
    <property type="term" value="F:ABC-type transporter activity"/>
    <property type="evidence" value="ECO:0007669"/>
    <property type="project" value="InterPro"/>
</dbReference>
<name>A0A931MYS1_9NOCA</name>
<evidence type="ECO:0000256" key="5">
    <source>
        <dbReference type="ARBA" id="ARBA00022989"/>
    </source>
</evidence>
<dbReference type="EMBL" id="JADMLG010000001">
    <property type="protein sequence ID" value="MBH0775340.1"/>
    <property type="molecule type" value="Genomic_DNA"/>
</dbReference>
<dbReference type="InterPro" id="IPR051328">
    <property type="entry name" value="T7SS_ABC-Transporter"/>
</dbReference>
<gene>
    <name evidence="8" type="ORF">IT779_03450</name>
</gene>
<dbReference type="PANTHER" id="PTHR43077">
    <property type="entry name" value="TRANSPORT PERMEASE YVFS-RELATED"/>
    <property type="match status" value="1"/>
</dbReference>
<organism evidence="8 9">
    <name type="scientific">Nocardia bovistercoris</name>
    <dbReference type="NCBI Taxonomy" id="2785916"/>
    <lineage>
        <taxon>Bacteria</taxon>
        <taxon>Bacillati</taxon>
        <taxon>Actinomycetota</taxon>
        <taxon>Actinomycetes</taxon>
        <taxon>Mycobacteriales</taxon>
        <taxon>Nocardiaceae</taxon>
        <taxon>Nocardia</taxon>
    </lineage>
</organism>
<feature type="transmembrane region" description="Helical" evidence="7">
    <location>
        <begin position="245"/>
        <end position="264"/>
    </location>
</feature>
<reference evidence="8" key="1">
    <citation type="submission" date="2020-11" db="EMBL/GenBank/DDBJ databases">
        <title>Nocardia NEAU-351.nov., a novel actinomycete isolated from the cow dung.</title>
        <authorList>
            <person name="Zhang X."/>
        </authorList>
    </citation>
    <scope>NUCLEOTIDE SEQUENCE</scope>
    <source>
        <strain evidence="8">NEAU-351</strain>
    </source>
</reference>
<feature type="transmembrane region" description="Helical" evidence="7">
    <location>
        <begin position="69"/>
        <end position="91"/>
    </location>
</feature>
<evidence type="ECO:0000256" key="6">
    <source>
        <dbReference type="ARBA" id="ARBA00023136"/>
    </source>
</evidence>
<feature type="transmembrane region" description="Helical" evidence="7">
    <location>
        <begin position="112"/>
        <end position="137"/>
    </location>
</feature>
<evidence type="ECO:0000313" key="8">
    <source>
        <dbReference type="EMBL" id="MBH0775340.1"/>
    </source>
</evidence>
<protein>
    <submittedName>
        <fullName evidence="8">Antibiotic transporter</fullName>
    </submittedName>
</protein>
<comment type="subcellular location">
    <subcellularLocation>
        <location evidence="1">Cell membrane</location>
        <topology evidence="1">Multi-pass membrane protein</topology>
    </subcellularLocation>
</comment>
<dbReference type="PANTHER" id="PTHR43077:SF8">
    <property type="entry name" value="DOXORUBICIN RESISTANCE ABC TRANSPORTER PERMEASE PROTEIN DRRB"/>
    <property type="match status" value="1"/>
</dbReference>
<keyword evidence="3" id="KW-1003">Cell membrane</keyword>
<comment type="caution">
    <text evidence="8">The sequence shown here is derived from an EMBL/GenBank/DDBJ whole genome shotgun (WGS) entry which is preliminary data.</text>
</comment>
<keyword evidence="9" id="KW-1185">Reference proteome</keyword>
<dbReference type="InterPro" id="IPR000412">
    <property type="entry name" value="ABC_2_transport"/>
</dbReference>
<evidence type="ECO:0000256" key="7">
    <source>
        <dbReference type="SAM" id="Phobius"/>
    </source>
</evidence>
<feature type="transmembrane region" description="Helical" evidence="7">
    <location>
        <begin position="31"/>
        <end position="49"/>
    </location>
</feature>
<evidence type="ECO:0000256" key="2">
    <source>
        <dbReference type="ARBA" id="ARBA00007783"/>
    </source>
</evidence>
<proteinExistence type="inferred from homology"/>
<dbReference type="Proteomes" id="UP000655751">
    <property type="component" value="Unassembled WGS sequence"/>
</dbReference>
<evidence type="ECO:0000256" key="4">
    <source>
        <dbReference type="ARBA" id="ARBA00022692"/>
    </source>
</evidence>
<feature type="transmembrane region" description="Helical" evidence="7">
    <location>
        <begin position="182"/>
        <end position="201"/>
    </location>
</feature>
<dbReference type="PIRSF" id="PIRSF006648">
    <property type="entry name" value="DrrB"/>
    <property type="match status" value="1"/>
</dbReference>
<keyword evidence="4 7" id="KW-0812">Transmembrane</keyword>
<comment type="similarity">
    <text evidence="2">Belongs to the ABC-2 integral membrane protein family.</text>
</comment>
<evidence type="ECO:0000313" key="9">
    <source>
        <dbReference type="Proteomes" id="UP000655751"/>
    </source>
</evidence>
<sequence length="269" mass="28430">MEVPMLDVLVPAARQWWVLAARAIRPSLRNGEVFTALLAPTVFTLGFYVPLNMVMNVYGHGLSSYAQFLMPMIVMQSISFCATSAAFRAAVDARDGLNRRFGAMPMPTALPLVARITAAMYRAAVALAAALLCGFVIGVRFYGSLADTVGFVAFAGLIAVTLCVGADALGTYTRSPEASTQSLVLPQLILGMVSTGFAPAAQFPSWIRGFARDQPVSQWVFALRAFAGDPSGNAGEVGFAVLGPATAWAAGLLAVFGAAAWGLARRRSW</sequence>
<dbReference type="GO" id="GO:0043190">
    <property type="term" value="C:ATP-binding cassette (ABC) transporter complex"/>
    <property type="evidence" value="ECO:0007669"/>
    <property type="project" value="InterPro"/>
</dbReference>
<dbReference type="AlphaFoldDB" id="A0A931MYS1"/>
<accession>A0A931MYS1</accession>
<feature type="transmembrane region" description="Helical" evidence="7">
    <location>
        <begin position="149"/>
        <end position="170"/>
    </location>
</feature>
<evidence type="ECO:0000256" key="3">
    <source>
        <dbReference type="ARBA" id="ARBA00022475"/>
    </source>
</evidence>
<keyword evidence="5 7" id="KW-1133">Transmembrane helix</keyword>
<evidence type="ECO:0000256" key="1">
    <source>
        <dbReference type="ARBA" id="ARBA00004651"/>
    </source>
</evidence>